<organism evidence="7 8">
    <name type="scientific">Pedobacter cryoconitis</name>
    <dbReference type="NCBI Taxonomy" id="188932"/>
    <lineage>
        <taxon>Bacteria</taxon>
        <taxon>Pseudomonadati</taxon>
        <taxon>Bacteroidota</taxon>
        <taxon>Sphingobacteriia</taxon>
        <taxon>Sphingobacteriales</taxon>
        <taxon>Sphingobacteriaceae</taxon>
        <taxon>Pedobacter</taxon>
    </lineage>
</organism>
<name>A0A7X0MGU5_9SPHI</name>
<gene>
    <name evidence="7" type="ORF">HDF25_000844</name>
</gene>
<dbReference type="EMBL" id="JACHCC010000002">
    <property type="protein sequence ID" value="MBB6498707.1"/>
    <property type="molecule type" value="Genomic_DNA"/>
</dbReference>
<dbReference type="AlphaFoldDB" id="A0A7X0MGU5"/>
<feature type="domain" description="ENPP1-3/EXOG-like endonuclease/phosphodiesterase" evidence="5">
    <location>
        <begin position="239"/>
        <end position="449"/>
    </location>
</feature>
<dbReference type="GO" id="GO:0016787">
    <property type="term" value="F:hydrolase activity"/>
    <property type="evidence" value="ECO:0007669"/>
    <property type="project" value="InterPro"/>
</dbReference>
<dbReference type="SMART" id="SM00892">
    <property type="entry name" value="Endonuclease_NS"/>
    <property type="match status" value="1"/>
</dbReference>
<dbReference type="CDD" id="cd00091">
    <property type="entry name" value="NUC"/>
    <property type="match status" value="1"/>
</dbReference>
<evidence type="ECO:0000259" key="6">
    <source>
        <dbReference type="SMART" id="SM00892"/>
    </source>
</evidence>
<proteinExistence type="predicted"/>
<feature type="binding site" evidence="2">
    <location>
        <position position="332"/>
    </location>
    <ligand>
        <name>Mg(2+)</name>
        <dbReference type="ChEBI" id="CHEBI:18420"/>
        <note>catalytic</note>
    </ligand>
</feature>
<evidence type="ECO:0000256" key="4">
    <source>
        <dbReference type="SAM" id="SignalP"/>
    </source>
</evidence>
<dbReference type="SMART" id="SM00477">
    <property type="entry name" value="NUC"/>
    <property type="match status" value="1"/>
</dbReference>
<evidence type="ECO:0000259" key="5">
    <source>
        <dbReference type="SMART" id="SM00477"/>
    </source>
</evidence>
<dbReference type="PANTHER" id="PTHR13966:SF5">
    <property type="entry name" value="ENDONUCLEASE G, MITOCHONDRIAL"/>
    <property type="match status" value="1"/>
</dbReference>
<keyword evidence="7" id="KW-0540">Nuclease</keyword>
<dbReference type="SUPFAM" id="SSF54060">
    <property type="entry name" value="His-Me finger endonucleases"/>
    <property type="match status" value="1"/>
</dbReference>
<evidence type="ECO:0000256" key="1">
    <source>
        <dbReference type="PIRSR" id="PIRSR640255-1"/>
    </source>
</evidence>
<accession>A0A7X0MGU5</accession>
<dbReference type="Pfam" id="PF01223">
    <property type="entry name" value="Endonuclease_NS"/>
    <property type="match status" value="1"/>
</dbReference>
<dbReference type="GO" id="GO:0003676">
    <property type="term" value="F:nucleic acid binding"/>
    <property type="evidence" value="ECO:0007669"/>
    <property type="project" value="InterPro"/>
</dbReference>
<evidence type="ECO:0000256" key="2">
    <source>
        <dbReference type="PIRSR" id="PIRSR640255-2"/>
    </source>
</evidence>
<reference evidence="7 8" key="1">
    <citation type="submission" date="2020-08" db="EMBL/GenBank/DDBJ databases">
        <title>Genomic Encyclopedia of Type Strains, Phase IV (KMG-V): Genome sequencing to study the core and pangenomes of soil and plant-associated prokaryotes.</title>
        <authorList>
            <person name="Whitman W."/>
        </authorList>
    </citation>
    <scope>NUCLEOTIDE SEQUENCE [LARGE SCALE GENOMIC DNA]</scope>
    <source>
        <strain evidence="7 8">M2T3</strain>
    </source>
</reference>
<dbReference type="InterPro" id="IPR044925">
    <property type="entry name" value="His-Me_finger_sf"/>
</dbReference>
<evidence type="ECO:0000256" key="3">
    <source>
        <dbReference type="SAM" id="MobiDB-lite"/>
    </source>
</evidence>
<comment type="caution">
    <text evidence="7">The sequence shown here is derived from an EMBL/GenBank/DDBJ whole genome shotgun (WGS) entry which is preliminary data.</text>
</comment>
<feature type="domain" description="DNA/RNA non-specific endonuclease/pyrophosphatase/phosphodiesterase" evidence="6">
    <location>
        <begin position="238"/>
        <end position="449"/>
    </location>
</feature>
<feature type="region of interest" description="Disordered" evidence="3">
    <location>
        <begin position="190"/>
        <end position="210"/>
    </location>
</feature>
<dbReference type="Gene3D" id="3.40.570.10">
    <property type="entry name" value="Extracellular Endonuclease, subunit A"/>
    <property type="match status" value="1"/>
</dbReference>
<dbReference type="InterPro" id="IPR044929">
    <property type="entry name" value="DNA/RNA_non-sp_Endonuclease_sf"/>
</dbReference>
<keyword evidence="4" id="KW-0732">Signal</keyword>
<sequence length="462" mass="48958">MKIKNLLFASCISLAFASCSKDAMQEPVPVKPNQSALSSRQNAAVQAATVITEDFETGSKSAYAAADITLSTGSWNLDDALIGSTASDVKSGTKSVRIRNTGTLSMNFNVSNPTSVNIKHAVYGSDNSSTWQLWVSNDNGSTYAQTGSTITTSSSQLTTATFAISATGNLTFQVRKVSGGTNRINIDDISFSTGGGTVPPDPGTGGTPGNTTDNNNLLLGNPTNAQPSINSAANYLMDQTYYTESYNRDKGTPNWVSWHISSTDLGSSSRANNFRADINLPSGWYQVSNTSYSGSGFDRGHNCPSGDRTSDNTANSSTFLMTNMIPQAPKNNQQTWAGLENYVRTLVQAGSEVYVVMGSYGSGGTGTNGYQTTIDGGNVNVPSHIWKVVVVLPNGNNDLSRISTSTRVIAVDTPNDQTTVSTDWKQYLTTVKSIEAASGVNLMSNVSQSIQDVLKSRTDQGS</sequence>
<feature type="chain" id="PRO_5030843608" evidence="4">
    <location>
        <begin position="18"/>
        <end position="462"/>
    </location>
</feature>
<dbReference type="Gene3D" id="2.60.120.260">
    <property type="entry name" value="Galactose-binding domain-like"/>
    <property type="match status" value="1"/>
</dbReference>
<evidence type="ECO:0000313" key="7">
    <source>
        <dbReference type="EMBL" id="MBB6498707.1"/>
    </source>
</evidence>
<dbReference type="GO" id="GO:0046872">
    <property type="term" value="F:metal ion binding"/>
    <property type="evidence" value="ECO:0007669"/>
    <property type="project" value="UniProtKB-KW"/>
</dbReference>
<dbReference type="PANTHER" id="PTHR13966">
    <property type="entry name" value="ENDONUCLEASE RELATED"/>
    <property type="match status" value="1"/>
</dbReference>
<dbReference type="InterPro" id="IPR040255">
    <property type="entry name" value="Non-specific_endonuclease"/>
</dbReference>
<feature type="signal peptide" evidence="4">
    <location>
        <begin position="1"/>
        <end position="17"/>
    </location>
</feature>
<dbReference type="PROSITE" id="PS51257">
    <property type="entry name" value="PROKAR_LIPOPROTEIN"/>
    <property type="match status" value="1"/>
</dbReference>
<protein>
    <submittedName>
        <fullName evidence="7">Endonuclease G</fullName>
    </submittedName>
</protein>
<feature type="active site" description="Proton acceptor" evidence="1">
    <location>
        <position position="301"/>
    </location>
</feature>
<dbReference type="InterPro" id="IPR020821">
    <property type="entry name" value="ENPP1-3/EXOG-like_nuc-like"/>
</dbReference>
<dbReference type="RefSeq" id="WP_184623075.1">
    <property type="nucleotide sequence ID" value="NZ_JACHCC010000002.1"/>
</dbReference>
<keyword evidence="2" id="KW-0479">Metal-binding</keyword>
<keyword evidence="7" id="KW-0378">Hydrolase</keyword>
<dbReference type="Proteomes" id="UP000521017">
    <property type="component" value="Unassembled WGS sequence"/>
</dbReference>
<dbReference type="GO" id="GO:0004519">
    <property type="term" value="F:endonuclease activity"/>
    <property type="evidence" value="ECO:0007669"/>
    <property type="project" value="UniProtKB-KW"/>
</dbReference>
<evidence type="ECO:0000313" key="8">
    <source>
        <dbReference type="Proteomes" id="UP000521017"/>
    </source>
</evidence>
<keyword evidence="7" id="KW-0255">Endonuclease</keyword>
<feature type="compositionally biased region" description="Gly residues" evidence="3">
    <location>
        <begin position="193"/>
        <end position="208"/>
    </location>
</feature>
<dbReference type="InterPro" id="IPR001604">
    <property type="entry name" value="Endo_G_ENPP1-like_dom"/>
</dbReference>